<reference evidence="2" key="1">
    <citation type="submission" date="2023-05" db="EMBL/GenBank/DDBJ databases">
        <authorList>
            <person name="Huff M."/>
        </authorList>
    </citation>
    <scope>NUCLEOTIDE SEQUENCE</scope>
</reference>
<dbReference type="GO" id="GO:0009507">
    <property type="term" value="C:chloroplast"/>
    <property type="evidence" value="ECO:0007669"/>
    <property type="project" value="TreeGrafter"/>
</dbReference>
<organism evidence="2 3">
    <name type="scientific">Fraxinus pennsylvanica</name>
    <dbReference type="NCBI Taxonomy" id="56036"/>
    <lineage>
        <taxon>Eukaryota</taxon>
        <taxon>Viridiplantae</taxon>
        <taxon>Streptophyta</taxon>
        <taxon>Embryophyta</taxon>
        <taxon>Tracheophyta</taxon>
        <taxon>Spermatophyta</taxon>
        <taxon>Magnoliopsida</taxon>
        <taxon>eudicotyledons</taxon>
        <taxon>Gunneridae</taxon>
        <taxon>Pentapetalae</taxon>
        <taxon>asterids</taxon>
        <taxon>lamiids</taxon>
        <taxon>Lamiales</taxon>
        <taxon>Oleaceae</taxon>
        <taxon>Oleeae</taxon>
        <taxon>Fraxinus</taxon>
    </lineage>
</organism>
<proteinExistence type="predicted"/>
<dbReference type="GO" id="GO:0009658">
    <property type="term" value="P:chloroplast organization"/>
    <property type="evidence" value="ECO:0007669"/>
    <property type="project" value="TreeGrafter"/>
</dbReference>
<feature type="compositionally biased region" description="Basic and acidic residues" evidence="1">
    <location>
        <begin position="28"/>
        <end position="41"/>
    </location>
</feature>
<feature type="region of interest" description="Disordered" evidence="1">
    <location>
        <begin position="1"/>
        <end position="61"/>
    </location>
</feature>
<dbReference type="PANTHER" id="PTHR33415:SF12">
    <property type="entry name" value="PROTEIN EMBRYO DEFECTIVE 514"/>
    <property type="match status" value="1"/>
</dbReference>
<name>A0AAD1YMI7_9LAMI</name>
<evidence type="ECO:0000313" key="2">
    <source>
        <dbReference type="EMBL" id="CAI9753857.1"/>
    </source>
</evidence>
<evidence type="ECO:0000313" key="3">
    <source>
        <dbReference type="Proteomes" id="UP000834106"/>
    </source>
</evidence>
<keyword evidence="3" id="KW-1185">Reference proteome</keyword>
<dbReference type="PANTHER" id="PTHR33415">
    <property type="entry name" value="PROTEIN EMBRYO DEFECTIVE 514"/>
    <property type="match status" value="1"/>
</dbReference>
<dbReference type="Pfam" id="PF11523">
    <property type="entry name" value="DUF3223"/>
    <property type="match status" value="1"/>
</dbReference>
<feature type="compositionally biased region" description="Basic residues" evidence="1">
    <location>
        <begin position="182"/>
        <end position="203"/>
    </location>
</feature>
<dbReference type="AlphaFoldDB" id="A0AAD1YMI7"/>
<dbReference type="InterPro" id="IPR044673">
    <property type="entry name" value="DCL-like"/>
</dbReference>
<dbReference type="FunFam" id="3.10.450.40:FF:000016">
    <property type="entry name" value="Predicted protein"/>
    <property type="match status" value="1"/>
</dbReference>
<feature type="compositionally biased region" description="Basic and acidic residues" evidence="1">
    <location>
        <begin position="48"/>
        <end position="61"/>
    </location>
</feature>
<gene>
    <name evidence="2" type="ORF">FPE_LOCUS1288</name>
</gene>
<dbReference type="Proteomes" id="UP000834106">
    <property type="component" value="Chromosome 1"/>
</dbReference>
<accession>A0AAD1YMI7</accession>
<dbReference type="Gene3D" id="3.10.450.40">
    <property type="match status" value="1"/>
</dbReference>
<protein>
    <submittedName>
        <fullName evidence="2">Uncharacterized protein</fullName>
    </submittedName>
</protein>
<dbReference type="GO" id="GO:0017126">
    <property type="term" value="P:nucleologenesis"/>
    <property type="evidence" value="ECO:0007669"/>
    <property type="project" value="TreeGrafter"/>
</dbReference>
<dbReference type="GO" id="GO:1901259">
    <property type="term" value="P:chloroplast rRNA processing"/>
    <property type="evidence" value="ECO:0007669"/>
    <property type="project" value="TreeGrafter"/>
</dbReference>
<feature type="region of interest" description="Disordered" evidence="1">
    <location>
        <begin position="179"/>
        <end position="203"/>
    </location>
</feature>
<dbReference type="GO" id="GO:0005634">
    <property type="term" value="C:nucleus"/>
    <property type="evidence" value="ECO:0007669"/>
    <property type="project" value="TreeGrafter"/>
</dbReference>
<sequence length="203" mass="23128">MQDEPALEASQDMKFETASAADPILEASKNDDGSTVKRAREDDDEEAEKQKKPKVDNEIVEKKEGLESGAVSAGPKTFYSSEDMFEYFYKILHFWTPNLNINKYEHMALLELLKKGHLEPEKKIGNGIKAFQVRYHPQFKSRCFFLVREDESIDDFSFRKCVDHILPLPENMQIKHDVNKALRGKGGGHGRGRGRGRGRGGRN</sequence>
<evidence type="ECO:0000256" key="1">
    <source>
        <dbReference type="SAM" id="MobiDB-lite"/>
    </source>
</evidence>
<dbReference type="EMBL" id="OU503036">
    <property type="protein sequence ID" value="CAI9753857.1"/>
    <property type="molecule type" value="Genomic_DNA"/>
</dbReference>